<organism evidence="3 4">
    <name type="scientific">Cohnella yongneupensis</name>
    <dbReference type="NCBI Taxonomy" id="425006"/>
    <lineage>
        <taxon>Bacteria</taxon>
        <taxon>Bacillati</taxon>
        <taxon>Bacillota</taxon>
        <taxon>Bacilli</taxon>
        <taxon>Bacillales</taxon>
        <taxon>Paenibacillaceae</taxon>
        <taxon>Cohnella</taxon>
    </lineage>
</organism>
<evidence type="ECO:0000256" key="1">
    <source>
        <dbReference type="ARBA" id="ARBA00022801"/>
    </source>
</evidence>
<evidence type="ECO:0000313" key="3">
    <source>
        <dbReference type="EMBL" id="MFC5528158.1"/>
    </source>
</evidence>
<gene>
    <name evidence="3" type="ORF">ACFPQ4_01635</name>
</gene>
<keyword evidence="1 3" id="KW-0378">Hydrolase</keyword>
<dbReference type="InterPro" id="IPR036526">
    <property type="entry name" value="C-N_Hydrolase_sf"/>
</dbReference>
<reference evidence="4" key="1">
    <citation type="journal article" date="2019" name="Int. J. Syst. Evol. Microbiol.">
        <title>The Global Catalogue of Microorganisms (GCM) 10K type strain sequencing project: providing services to taxonomists for standard genome sequencing and annotation.</title>
        <authorList>
            <consortium name="The Broad Institute Genomics Platform"/>
            <consortium name="The Broad Institute Genome Sequencing Center for Infectious Disease"/>
            <person name="Wu L."/>
            <person name="Ma J."/>
        </authorList>
    </citation>
    <scope>NUCLEOTIDE SEQUENCE [LARGE SCALE GENOMIC DNA]</scope>
    <source>
        <strain evidence="4">CGMCC 1.18578</strain>
    </source>
</reference>
<evidence type="ECO:0000259" key="2">
    <source>
        <dbReference type="PROSITE" id="PS50263"/>
    </source>
</evidence>
<dbReference type="InterPro" id="IPR050345">
    <property type="entry name" value="Aliph_Amidase/BUP"/>
</dbReference>
<sequence>MKKKVVKIALVQMNSEKAAIDRNLELMKRYIIASRENGVDIICFPEMNITGYIDPIKHSHAIITFDHRAIDQVIILSGLYNMCIIAGFVEYNPMGKPYITQFVAHNGKLLGFYRKQTIKDGEEDWFAPGDQQPTFFVSGVTFGLSVCADIDDSSIFSKYAEKGATIVFESAAPGLYGDQETRNWSSGYHWWRSKCMDQLGNYAAKESLYIGVATQAGRTTDEDFPGGGYLFNPRGECTAESGDWNEGVIYVQMEI</sequence>
<dbReference type="Pfam" id="PF00795">
    <property type="entry name" value="CN_hydrolase"/>
    <property type="match status" value="1"/>
</dbReference>
<dbReference type="RefSeq" id="WP_378109976.1">
    <property type="nucleotide sequence ID" value="NZ_JBHSNC010000006.1"/>
</dbReference>
<accession>A0ABW0QUL1</accession>
<comment type="caution">
    <text evidence="3">The sequence shown here is derived from an EMBL/GenBank/DDBJ whole genome shotgun (WGS) entry which is preliminary data.</text>
</comment>
<evidence type="ECO:0000313" key="4">
    <source>
        <dbReference type="Proteomes" id="UP001596108"/>
    </source>
</evidence>
<dbReference type="PANTHER" id="PTHR43674:SF2">
    <property type="entry name" value="BETA-UREIDOPROPIONASE"/>
    <property type="match status" value="1"/>
</dbReference>
<proteinExistence type="predicted"/>
<dbReference type="EMBL" id="JBHSNC010000006">
    <property type="protein sequence ID" value="MFC5528158.1"/>
    <property type="molecule type" value="Genomic_DNA"/>
</dbReference>
<dbReference type="Proteomes" id="UP001596108">
    <property type="component" value="Unassembled WGS sequence"/>
</dbReference>
<dbReference type="SUPFAM" id="SSF56317">
    <property type="entry name" value="Carbon-nitrogen hydrolase"/>
    <property type="match status" value="1"/>
</dbReference>
<dbReference type="PANTHER" id="PTHR43674">
    <property type="entry name" value="NITRILASE C965.09-RELATED"/>
    <property type="match status" value="1"/>
</dbReference>
<keyword evidence="4" id="KW-1185">Reference proteome</keyword>
<dbReference type="PROSITE" id="PS50263">
    <property type="entry name" value="CN_HYDROLASE"/>
    <property type="match status" value="1"/>
</dbReference>
<feature type="domain" description="CN hydrolase" evidence="2">
    <location>
        <begin position="6"/>
        <end position="255"/>
    </location>
</feature>
<dbReference type="CDD" id="cd07197">
    <property type="entry name" value="nitrilase"/>
    <property type="match status" value="1"/>
</dbReference>
<dbReference type="Gene3D" id="3.60.110.10">
    <property type="entry name" value="Carbon-nitrogen hydrolase"/>
    <property type="match status" value="1"/>
</dbReference>
<dbReference type="GO" id="GO:0016787">
    <property type="term" value="F:hydrolase activity"/>
    <property type="evidence" value="ECO:0007669"/>
    <property type="project" value="UniProtKB-KW"/>
</dbReference>
<dbReference type="InterPro" id="IPR003010">
    <property type="entry name" value="C-N_Hydrolase"/>
</dbReference>
<name>A0ABW0QUL1_9BACL</name>
<protein>
    <submittedName>
        <fullName evidence="3">Carbon-nitrogen hydrolase family protein</fullName>
    </submittedName>
</protein>